<organism evidence="2 3">
    <name type="scientific">Colocasia esculenta</name>
    <name type="common">Wild taro</name>
    <name type="synonym">Arum esculentum</name>
    <dbReference type="NCBI Taxonomy" id="4460"/>
    <lineage>
        <taxon>Eukaryota</taxon>
        <taxon>Viridiplantae</taxon>
        <taxon>Streptophyta</taxon>
        <taxon>Embryophyta</taxon>
        <taxon>Tracheophyta</taxon>
        <taxon>Spermatophyta</taxon>
        <taxon>Magnoliopsida</taxon>
        <taxon>Liliopsida</taxon>
        <taxon>Araceae</taxon>
        <taxon>Aroideae</taxon>
        <taxon>Colocasieae</taxon>
        <taxon>Colocasia</taxon>
    </lineage>
</organism>
<evidence type="ECO:0000256" key="1">
    <source>
        <dbReference type="SAM" id="MobiDB-lite"/>
    </source>
</evidence>
<feature type="region of interest" description="Disordered" evidence="1">
    <location>
        <begin position="28"/>
        <end position="81"/>
    </location>
</feature>
<evidence type="ECO:0000313" key="2">
    <source>
        <dbReference type="EMBL" id="MQL89287.1"/>
    </source>
</evidence>
<proteinExistence type="predicted"/>
<dbReference type="Proteomes" id="UP000652761">
    <property type="component" value="Unassembled WGS sequence"/>
</dbReference>
<sequence length="151" mass="17331">METTTDHSRGKDCDGEGLLEAVESRRACVPAEGGGNPGGPGGGGGSLCRHRKRTRRRRSAAASERRRSLSRQKSRQWPVTAASWSTSSRFCDLSWSTWARRSFRWRCFRMRERRADSRFEIIRRSRRSSSRLRSGSSEPELRGVATWWVWN</sequence>
<dbReference type="AlphaFoldDB" id="A0A843V3N2"/>
<accession>A0A843V3N2</accession>
<feature type="compositionally biased region" description="Basic residues" evidence="1">
    <location>
        <begin position="48"/>
        <end position="59"/>
    </location>
</feature>
<name>A0A843V3N2_COLES</name>
<protein>
    <submittedName>
        <fullName evidence="2">Uncharacterized protein</fullName>
    </submittedName>
</protein>
<comment type="caution">
    <text evidence="2">The sequence shown here is derived from an EMBL/GenBank/DDBJ whole genome shotgun (WGS) entry which is preliminary data.</text>
</comment>
<keyword evidence="3" id="KW-1185">Reference proteome</keyword>
<dbReference type="EMBL" id="NMUH01001135">
    <property type="protein sequence ID" value="MQL89287.1"/>
    <property type="molecule type" value="Genomic_DNA"/>
</dbReference>
<evidence type="ECO:0000313" key="3">
    <source>
        <dbReference type="Proteomes" id="UP000652761"/>
    </source>
</evidence>
<reference evidence="2" key="1">
    <citation type="submission" date="2017-07" db="EMBL/GenBank/DDBJ databases">
        <title>Taro Niue Genome Assembly and Annotation.</title>
        <authorList>
            <person name="Atibalentja N."/>
            <person name="Keating K."/>
            <person name="Fields C.J."/>
        </authorList>
    </citation>
    <scope>NUCLEOTIDE SEQUENCE</scope>
    <source>
        <strain evidence="2">Niue_2</strain>
        <tissue evidence="2">Leaf</tissue>
    </source>
</reference>
<feature type="compositionally biased region" description="Gly residues" evidence="1">
    <location>
        <begin position="32"/>
        <end position="46"/>
    </location>
</feature>
<gene>
    <name evidence="2" type="ORF">Taro_021860</name>
</gene>